<dbReference type="Pfam" id="PF03221">
    <property type="entry name" value="HTH_Tnp_Tc5"/>
    <property type="match status" value="1"/>
</dbReference>
<dbReference type="GO" id="GO:0003677">
    <property type="term" value="F:DNA binding"/>
    <property type="evidence" value="ECO:0007669"/>
    <property type="project" value="TreeGrafter"/>
</dbReference>
<dbReference type="AlphaFoldDB" id="A0A4Y2PBJ0"/>
<dbReference type="Proteomes" id="UP000499080">
    <property type="component" value="Unassembled WGS sequence"/>
</dbReference>
<evidence type="ECO:0000313" key="5">
    <source>
        <dbReference type="Proteomes" id="UP000499080"/>
    </source>
</evidence>
<accession>A0A4Y2PBJ0</accession>
<dbReference type="GO" id="GO:0005634">
    <property type="term" value="C:nucleus"/>
    <property type="evidence" value="ECO:0007669"/>
    <property type="project" value="UniProtKB-SubCell"/>
</dbReference>
<dbReference type="SUPFAM" id="SSF46689">
    <property type="entry name" value="Homeodomain-like"/>
    <property type="match status" value="1"/>
</dbReference>
<evidence type="ECO:0000256" key="2">
    <source>
        <dbReference type="ARBA" id="ARBA00023125"/>
    </source>
</evidence>
<keyword evidence="2" id="KW-0238">DNA-binding</keyword>
<evidence type="ECO:0000259" key="3">
    <source>
        <dbReference type="Pfam" id="PF03221"/>
    </source>
</evidence>
<proteinExistence type="predicted"/>
<organism evidence="4 5">
    <name type="scientific">Araneus ventricosus</name>
    <name type="common">Orbweaver spider</name>
    <name type="synonym">Epeira ventricosa</name>
    <dbReference type="NCBI Taxonomy" id="182803"/>
    <lineage>
        <taxon>Eukaryota</taxon>
        <taxon>Metazoa</taxon>
        <taxon>Ecdysozoa</taxon>
        <taxon>Arthropoda</taxon>
        <taxon>Chelicerata</taxon>
        <taxon>Arachnida</taxon>
        <taxon>Araneae</taxon>
        <taxon>Araneomorphae</taxon>
        <taxon>Entelegynae</taxon>
        <taxon>Araneoidea</taxon>
        <taxon>Araneidae</taxon>
        <taxon>Araneus</taxon>
    </lineage>
</organism>
<name>A0A4Y2PBJ0_ARAVE</name>
<dbReference type="InterPro" id="IPR006600">
    <property type="entry name" value="HTH_CenpB_DNA-bd_dom"/>
</dbReference>
<reference evidence="4 5" key="1">
    <citation type="journal article" date="2019" name="Sci. Rep.">
        <title>Orb-weaving spider Araneus ventricosus genome elucidates the spidroin gene catalogue.</title>
        <authorList>
            <person name="Kono N."/>
            <person name="Nakamura H."/>
            <person name="Ohtoshi R."/>
            <person name="Moran D.A.P."/>
            <person name="Shinohara A."/>
            <person name="Yoshida Y."/>
            <person name="Fujiwara M."/>
            <person name="Mori M."/>
            <person name="Tomita M."/>
            <person name="Arakawa K."/>
        </authorList>
    </citation>
    <scope>NUCLEOTIDE SEQUENCE [LARGE SCALE GENOMIC DNA]</scope>
</reference>
<comment type="subcellular location">
    <subcellularLocation>
        <location evidence="1">Nucleus</location>
    </subcellularLocation>
</comment>
<keyword evidence="5" id="KW-1185">Reference proteome</keyword>
<dbReference type="OrthoDB" id="117511at2759"/>
<protein>
    <submittedName>
        <fullName evidence="4">Jerky</fullName>
    </submittedName>
</protein>
<dbReference type="PANTHER" id="PTHR19303">
    <property type="entry name" value="TRANSPOSON"/>
    <property type="match status" value="1"/>
</dbReference>
<feature type="domain" description="HTH CENPB-type" evidence="3">
    <location>
        <begin position="23"/>
        <end position="55"/>
    </location>
</feature>
<evidence type="ECO:0000256" key="1">
    <source>
        <dbReference type="ARBA" id="ARBA00004123"/>
    </source>
</evidence>
<gene>
    <name evidence="4" type="primary">JRK_87</name>
    <name evidence="4" type="ORF">AVEN_272616_1</name>
</gene>
<dbReference type="InterPro" id="IPR050863">
    <property type="entry name" value="CenT-Element_Derived"/>
</dbReference>
<dbReference type="EMBL" id="BGPR01010667">
    <property type="protein sequence ID" value="GBN47366.1"/>
    <property type="molecule type" value="Genomic_DNA"/>
</dbReference>
<sequence length="142" mass="16173">MKGVIDEELDNVLYKWFIQKRSANIRDNNPTRSPEFQFEASSGWLEKFKNCHGICQMSIVREKLSSDIEAGISFIAKLQDLIVMEKLTADQIYNFDETGIYWRALPTETLDAENEAVAPGRKKMKDRVMILGCANASGSHRV</sequence>
<dbReference type="PANTHER" id="PTHR19303:SF16">
    <property type="entry name" value="JERKY PROTEIN HOMOLOG-LIKE"/>
    <property type="match status" value="1"/>
</dbReference>
<evidence type="ECO:0000313" key="4">
    <source>
        <dbReference type="EMBL" id="GBN47366.1"/>
    </source>
</evidence>
<comment type="caution">
    <text evidence="4">The sequence shown here is derived from an EMBL/GenBank/DDBJ whole genome shotgun (WGS) entry which is preliminary data.</text>
</comment>
<dbReference type="InterPro" id="IPR009057">
    <property type="entry name" value="Homeodomain-like_sf"/>
</dbReference>